<evidence type="ECO:0000313" key="2">
    <source>
        <dbReference type="Proteomes" id="UP000748756"/>
    </source>
</evidence>
<protein>
    <submittedName>
        <fullName evidence="1">Uncharacterized protein</fullName>
    </submittedName>
</protein>
<accession>A0A9P5V7D9</accession>
<comment type="caution">
    <text evidence="1">The sequence shown here is derived from an EMBL/GenBank/DDBJ whole genome shotgun (WGS) entry which is preliminary data.</text>
</comment>
<organism evidence="1 2">
    <name type="scientific">Linnemannia schmuckeri</name>
    <dbReference type="NCBI Taxonomy" id="64567"/>
    <lineage>
        <taxon>Eukaryota</taxon>
        <taxon>Fungi</taxon>
        <taxon>Fungi incertae sedis</taxon>
        <taxon>Mucoromycota</taxon>
        <taxon>Mortierellomycotina</taxon>
        <taxon>Mortierellomycetes</taxon>
        <taxon>Mortierellales</taxon>
        <taxon>Mortierellaceae</taxon>
        <taxon>Linnemannia</taxon>
    </lineage>
</organism>
<sequence>MGADCYTFISITAAAIPVPKEALQRPFDLQGFKLMTVQHECYNDELEEFSNEYHGAMICLEDTELFRTSIEVIGPYEIRDHQAECKRMEHLDAFMPADTRDRLANAFEAYTGRKPEVVPGFWTLSATEWYFVDLHTTWSLEAQDSIVGKNCERFCFSVWQDTDGNYA</sequence>
<gene>
    <name evidence="1" type="ORF">BG015_000944</name>
</gene>
<dbReference type="Proteomes" id="UP000748756">
    <property type="component" value="Unassembled WGS sequence"/>
</dbReference>
<name>A0A9P5V7D9_9FUNG</name>
<dbReference type="OrthoDB" id="2354716at2759"/>
<evidence type="ECO:0000313" key="1">
    <source>
        <dbReference type="EMBL" id="KAF9142380.1"/>
    </source>
</evidence>
<reference evidence="1" key="1">
    <citation type="journal article" date="2020" name="Fungal Divers.">
        <title>Resolving the Mortierellaceae phylogeny through synthesis of multi-gene phylogenetics and phylogenomics.</title>
        <authorList>
            <person name="Vandepol N."/>
            <person name="Liber J."/>
            <person name="Desiro A."/>
            <person name="Na H."/>
            <person name="Kennedy M."/>
            <person name="Barry K."/>
            <person name="Grigoriev I.V."/>
            <person name="Miller A.N."/>
            <person name="O'Donnell K."/>
            <person name="Stajich J.E."/>
            <person name="Bonito G."/>
        </authorList>
    </citation>
    <scope>NUCLEOTIDE SEQUENCE</scope>
    <source>
        <strain evidence="1">NRRL 6426</strain>
    </source>
</reference>
<dbReference type="EMBL" id="JAAAUQ010001164">
    <property type="protein sequence ID" value="KAF9142380.1"/>
    <property type="molecule type" value="Genomic_DNA"/>
</dbReference>
<proteinExistence type="predicted"/>
<keyword evidence="2" id="KW-1185">Reference proteome</keyword>
<dbReference type="AlphaFoldDB" id="A0A9P5V7D9"/>